<protein>
    <recommendedName>
        <fullName evidence="3">Reverse transcriptase domain-containing protein</fullName>
    </recommendedName>
</protein>
<dbReference type="Proteomes" id="UP000801492">
    <property type="component" value="Unassembled WGS sequence"/>
</dbReference>
<evidence type="ECO:0000313" key="1">
    <source>
        <dbReference type="EMBL" id="KAF2887800.1"/>
    </source>
</evidence>
<reference evidence="1" key="1">
    <citation type="submission" date="2019-08" db="EMBL/GenBank/DDBJ databases">
        <title>The genome of the North American firefly Photinus pyralis.</title>
        <authorList>
            <consortium name="Photinus pyralis genome working group"/>
            <person name="Fallon T.R."/>
            <person name="Sander Lower S.E."/>
            <person name="Weng J.-K."/>
        </authorList>
    </citation>
    <scope>NUCLEOTIDE SEQUENCE</scope>
    <source>
        <strain evidence="1">TRF0915ILg1</strain>
        <tissue evidence="1">Whole body</tissue>
    </source>
</reference>
<keyword evidence="2" id="KW-1185">Reference proteome</keyword>
<evidence type="ECO:0000313" key="2">
    <source>
        <dbReference type="Proteomes" id="UP000801492"/>
    </source>
</evidence>
<organism evidence="1 2">
    <name type="scientific">Ignelater luminosus</name>
    <name type="common">Cucubano</name>
    <name type="synonym">Pyrophorus luminosus</name>
    <dbReference type="NCBI Taxonomy" id="2038154"/>
    <lineage>
        <taxon>Eukaryota</taxon>
        <taxon>Metazoa</taxon>
        <taxon>Ecdysozoa</taxon>
        <taxon>Arthropoda</taxon>
        <taxon>Hexapoda</taxon>
        <taxon>Insecta</taxon>
        <taxon>Pterygota</taxon>
        <taxon>Neoptera</taxon>
        <taxon>Endopterygota</taxon>
        <taxon>Coleoptera</taxon>
        <taxon>Polyphaga</taxon>
        <taxon>Elateriformia</taxon>
        <taxon>Elateroidea</taxon>
        <taxon>Elateridae</taxon>
        <taxon>Agrypninae</taxon>
        <taxon>Pyrophorini</taxon>
        <taxon>Ignelater</taxon>
    </lineage>
</organism>
<feature type="non-terminal residue" evidence="1">
    <location>
        <position position="91"/>
    </location>
</feature>
<dbReference type="AlphaFoldDB" id="A0A8K0CQA9"/>
<accession>A0A8K0CQA9</accession>
<gene>
    <name evidence="1" type="ORF">ILUMI_18373</name>
</gene>
<proteinExistence type="predicted"/>
<comment type="caution">
    <text evidence="1">The sequence shown here is derived from an EMBL/GenBank/DDBJ whole genome shotgun (WGS) entry which is preliminary data.</text>
</comment>
<dbReference type="EMBL" id="VTPC01081712">
    <property type="protein sequence ID" value="KAF2887800.1"/>
    <property type="molecule type" value="Genomic_DNA"/>
</dbReference>
<sequence>MQLKNKDGEIISDEESKIKRWAKYFEEVLNTNDNSIDAMEESTENKAKDGLRQGRVLHPTFFITIMDDILKEVHRQTKQLHISFRNLKQVK</sequence>
<evidence type="ECO:0008006" key="3">
    <source>
        <dbReference type="Google" id="ProtNLM"/>
    </source>
</evidence>
<name>A0A8K0CQA9_IGNLU</name>